<dbReference type="RefSeq" id="WP_145367676.1">
    <property type="nucleotide sequence ID" value="NZ_CP036275.1"/>
</dbReference>
<evidence type="ECO:0000256" key="1">
    <source>
        <dbReference type="SAM" id="Phobius"/>
    </source>
</evidence>
<dbReference type="Pfam" id="PF07332">
    <property type="entry name" value="Phage_holin_3_6"/>
    <property type="match status" value="1"/>
</dbReference>
<gene>
    <name evidence="2" type="ORF">Mal4_13200</name>
</gene>
<dbReference type="EMBL" id="CP036275">
    <property type="protein sequence ID" value="QDU37017.1"/>
    <property type="molecule type" value="Genomic_DNA"/>
</dbReference>
<protein>
    <recommendedName>
        <fullName evidence="4">Phage holin family protein</fullName>
    </recommendedName>
</protein>
<name>A0A517Z3K6_9PLAN</name>
<evidence type="ECO:0000313" key="3">
    <source>
        <dbReference type="Proteomes" id="UP000320496"/>
    </source>
</evidence>
<evidence type="ECO:0008006" key="4">
    <source>
        <dbReference type="Google" id="ProtNLM"/>
    </source>
</evidence>
<accession>A0A517Z3K6</accession>
<dbReference type="InterPro" id="IPR009937">
    <property type="entry name" value="Phage_holin_3_6"/>
</dbReference>
<dbReference type="KEGG" id="mri:Mal4_13200"/>
<dbReference type="AlphaFoldDB" id="A0A517Z3K6"/>
<sequence length="157" mass="16728">MSSPGSRTNRVLEHERLRDGLKDEARTIGALLKELRDEMILLFREEVALAKAETAQKAAKFGRNAGYLAVGAAIALAGVLFLVAAAVAGVYAALVAAGLSSLVAVWLAPLVVGLIAGLVGYGLIKKAISTFENESLVPERTVQSLQEDKDWIQEKVQ</sequence>
<feature type="transmembrane region" description="Helical" evidence="1">
    <location>
        <begin position="67"/>
        <end position="97"/>
    </location>
</feature>
<proteinExistence type="predicted"/>
<feature type="transmembrane region" description="Helical" evidence="1">
    <location>
        <begin position="103"/>
        <end position="124"/>
    </location>
</feature>
<dbReference type="Proteomes" id="UP000320496">
    <property type="component" value="Chromosome"/>
</dbReference>
<keyword evidence="3" id="KW-1185">Reference proteome</keyword>
<organism evidence="2 3">
    <name type="scientific">Maioricimonas rarisocia</name>
    <dbReference type="NCBI Taxonomy" id="2528026"/>
    <lineage>
        <taxon>Bacteria</taxon>
        <taxon>Pseudomonadati</taxon>
        <taxon>Planctomycetota</taxon>
        <taxon>Planctomycetia</taxon>
        <taxon>Planctomycetales</taxon>
        <taxon>Planctomycetaceae</taxon>
        <taxon>Maioricimonas</taxon>
    </lineage>
</organism>
<keyword evidence="1" id="KW-1133">Transmembrane helix</keyword>
<reference evidence="2 3" key="1">
    <citation type="submission" date="2019-02" db="EMBL/GenBank/DDBJ databases">
        <title>Deep-cultivation of Planctomycetes and their phenomic and genomic characterization uncovers novel biology.</title>
        <authorList>
            <person name="Wiegand S."/>
            <person name="Jogler M."/>
            <person name="Boedeker C."/>
            <person name="Pinto D."/>
            <person name="Vollmers J."/>
            <person name="Rivas-Marin E."/>
            <person name="Kohn T."/>
            <person name="Peeters S.H."/>
            <person name="Heuer A."/>
            <person name="Rast P."/>
            <person name="Oberbeckmann S."/>
            <person name="Bunk B."/>
            <person name="Jeske O."/>
            <person name="Meyerdierks A."/>
            <person name="Storesund J.E."/>
            <person name="Kallscheuer N."/>
            <person name="Luecker S."/>
            <person name="Lage O.M."/>
            <person name="Pohl T."/>
            <person name="Merkel B.J."/>
            <person name="Hornburger P."/>
            <person name="Mueller R.-W."/>
            <person name="Bruemmer F."/>
            <person name="Labrenz M."/>
            <person name="Spormann A.M."/>
            <person name="Op den Camp H."/>
            <person name="Overmann J."/>
            <person name="Amann R."/>
            <person name="Jetten M.S.M."/>
            <person name="Mascher T."/>
            <person name="Medema M.H."/>
            <person name="Devos D.P."/>
            <person name="Kaster A.-K."/>
            <person name="Ovreas L."/>
            <person name="Rohde M."/>
            <person name="Galperin M.Y."/>
            <person name="Jogler C."/>
        </authorList>
    </citation>
    <scope>NUCLEOTIDE SEQUENCE [LARGE SCALE GENOMIC DNA]</scope>
    <source>
        <strain evidence="2 3">Mal4</strain>
    </source>
</reference>
<evidence type="ECO:0000313" key="2">
    <source>
        <dbReference type="EMBL" id="QDU37017.1"/>
    </source>
</evidence>
<keyword evidence="1" id="KW-0812">Transmembrane</keyword>
<keyword evidence="1" id="KW-0472">Membrane</keyword>